<dbReference type="GO" id="GO:0046983">
    <property type="term" value="F:protein dimerization activity"/>
    <property type="evidence" value="ECO:0007669"/>
    <property type="project" value="InterPro"/>
</dbReference>
<organism evidence="8 9">
    <name type="scientific">Saponaria officinalis</name>
    <name type="common">Common soapwort</name>
    <name type="synonym">Lychnis saponaria</name>
    <dbReference type="NCBI Taxonomy" id="3572"/>
    <lineage>
        <taxon>Eukaryota</taxon>
        <taxon>Viridiplantae</taxon>
        <taxon>Streptophyta</taxon>
        <taxon>Embryophyta</taxon>
        <taxon>Tracheophyta</taxon>
        <taxon>Spermatophyta</taxon>
        <taxon>Magnoliopsida</taxon>
        <taxon>eudicotyledons</taxon>
        <taxon>Gunneridae</taxon>
        <taxon>Pentapetalae</taxon>
        <taxon>Caryophyllales</taxon>
        <taxon>Caryophyllaceae</taxon>
        <taxon>Caryophylleae</taxon>
        <taxon>Saponaria</taxon>
    </lineage>
</organism>
<feature type="region of interest" description="Disordered" evidence="6">
    <location>
        <begin position="83"/>
        <end position="106"/>
    </location>
</feature>
<evidence type="ECO:0000256" key="3">
    <source>
        <dbReference type="ARBA" id="ARBA00023125"/>
    </source>
</evidence>
<evidence type="ECO:0000256" key="5">
    <source>
        <dbReference type="ARBA" id="ARBA00023242"/>
    </source>
</evidence>
<keyword evidence="9" id="KW-1185">Reference proteome</keyword>
<evidence type="ECO:0000256" key="1">
    <source>
        <dbReference type="ARBA" id="ARBA00004123"/>
    </source>
</evidence>
<evidence type="ECO:0000256" key="6">
    <source>
        <dbReference type="SAM" id="MobiDB-lite"/>
    </source>
</evidence>
<evidence type="ECO:0000313" key="8">
    <source>
        <dbReference type="EMBL" id="KAK9757705.1"/>
    </source>
</evidence>
<sequence>MATLANKKESRGRQKIKMVRIKNPNHRQVTFSKRRVGLFKKASEICTLCGVQAFIIIFSPGQKIFSFGYPDVESLVDRFLTRNTSSSQTPNNNNNNLKKPDAGPQNPNLRELNSQLSAISDLLEAEKARGEIFNNMRKSSPWWWEAPIDTLGLYELGLLSASLEELNNNVVTHAMFLEKSNISSTILSMDNNNNNNNNGFDLKSIEAKIEGFCFPYQFDNIFTPKFN</sequence>
<dbReference type="InterPro" id="IPR002100">
    <property type="entry name" value="TF_MADSbox"/>
</dbReference>
<proteinExistence type="predicted"/>
<dbReference type="GO" id="GO:0000978">
    <property type="term" value="F:RNA polymerase II cis-regulatory region sequence-specific DNA binding"/>
    <property type="evidence" value="ECO:0007669"/>
    <property type="project" value="TreeGrafter"/>
</dbReference>
<dbReference type="PANTHER" id="PTHR11945:SF776">
    <property type="entry name" value="AGAMOUS-LIKE 50-RELATED"/>
    <property type="match status" value="1"/>
</dbReference>
<dbReference type="SMART" id="SM00432">
    <property type="entry name" value="MADS"/>
    <property type="match status" value="1"/>
</dbReference>
<dbReference type="SUPFAM" id="SSF55455">
    <property type="entry name" value="SRF-like"/>
    <property type="match status" value="1"/>
</dbReference>
<dbReference type="EMBL" id="JBDFQZ010000001">
    <property type="protein sequence ID" value="KAK9757705.1"/>
    <property type="molecule type" value="Genomic_DNA"/>
</dbReference>
<dbReference type="PROSITE" id="PS50066">
    <property type="entry name" value="MADS_BOX_2"/>
    <property type="match status" value="1"/>
</dbReference>
<reference evidence="8" key="1">
    <citation type="submission" date="2024-03" db="EMBL/GenBank/DDBJ databases">
        <title>WGS assembly of Saponaria officinalis var. Norfolk2.</title>
        <authorList>
            <person name="Jenkins J."/>
            <person name="Shu S."/>
            <person name="Grimwood J."/>
            <person name="Barry K."/>
            <person name="Goodstein D."/>
            <person name="Schmutz J."/>
            <person name="Leebens-Mack J."/>
            <person name="Osbourn A."/>
        </authorList>
    </citation>
    <scope>NUCLEOTIDE SEQUENCE [LARGE SCALE GENOMIC DNA]</scope>
    <source>
        <strain evidence="8">JIC</strain>
    </source>
</reference>
<feature type="domain" description="MADS-box" evidence="7">
    <location>
        <begin position="11"/>
        <end position="71"/>
    </location>
</feature>
<comment type="subcellular location">
    <subcellularLocation>
        <location evidence="1">Nucleus</location>
    </subcellularLocation>
</comment>
<dbReference type="Proteomes" id="UP001443914">
    <property type="component" value="Unassembled WGS sequence"/>
</dbReference>
<name>A0AAW1NGZ7_SAPOF</name>
<keyword evidence="4" id="KW-0804">Transcription</keyword>
<dbReference type="GO" id="GO:0000981">
    <property type="term" value="F:DNA-binding transcription factor activity, RNA polymerase II-specific"/>
    <property type="evidence" value="ECO:0007669"/>
    <property type="project" value="TreeGrafter"/>
</dbReference>
<dbReference type="InterPro" id="IPR036879">
    <property type="entry name" value="TF_MADSbox_sf"/>
</dbReference>
<keyword evidence="5" id="KW-0539">Nucleus</keyword>
<evidence type="ECO:0000256" key="4">
    <source>
        <dbReference type="ARBA" id="ARBA00023163"/>
    </source>
</evidence>
<keyword evidence="2" id="KW-0805">Transcription regulation</keyword>
<comment type="caution">
    <text evidence="8">The sequence shown here is derived from an EMBL/GenBank/DDBJ whole genome shotgun (WGS) entry which is preliminary data.</text>
</comment>
<evidence type="ECO:0000313" key="9">
    <source>
        <dbReference type="Proteomes" id="UP001443914"/>
    </source>
</evidence>
<dbReference type="PRINTS" id="PR00404">
    <property type="entry name" value="MADSDOMAIN"/>
</dbReference>
<evidence type="ECO:0000256" key="2">
    <source>
        <dbReference type="ARBA" id="ARBA00023015"/>
    </source>
</evidence>
<dbReference type="PANTHER" id="PTHR11945">
    <property type="entry name" value="MADS BOX PROTEIN"/>
    <property type="match status" value="1"/>
</dbReference>
<keyword evidence="3" id="KW-0238">DNA-binding</keyword>
<dbReference type="GO" id="GO:0005634">
    <property type="term" value="C:nucleus"/>
    <property type="evidence" value="ECO:0007669"/>
    <property type="project" value="UniProtKB-SubCell"/>
</dbReference>
<gene>
    <name evidence="8" type="ORF">RND81_01G181000</name>
</gene>
<protein>
    <recommendedName>
        <fullName evidence="7">MADS-box domain-containing protein</fullName>
    </recommendedName>
</protein>
<dbReference type="Gene3D" id="3.40.1810.10">
    <property type="entry name" value="Transcription factor, MADS-box"/>
    <property type="match status" value="1"/>
</dbReference>
<dbReference type="AlphaFoldDB" id="A0AAW1NGZ7"/>
<dbReference type="Pfam" id="PF00319">
    <property type="entry name" value="SRF-TF"/>
    <property type="match status" value="1"/>
</dbReference>
<evidence type="ECO:0000259" key="7">
    <source>
        <dbReference type="PROSITE" id="PS50066"/>
    </source>
</evidence>
<dbReference type="FunFam" id="3.40.1810.10:FF:000006">
    <property type="entry name" value="Agamous-like MADS-box protein AGL62"/>
    <property type="match status" value="1"/>
</dbReference>
<accession>A0AAW1NGZ7</accession>